<dbReference type="AlphaFoldDB" id="A0A5C5YS28"/>
<dbReference type="InterPro" id="IPR019620">
    <property type="entry name" value="Metal-bd_prot_put"/>
</dbReference>
<dbReference type="OrthoDB" id="285410at2"/>
<gene>
    <name evidence="1" type="ORF">Pla123a_15900</name>
</gene>
<proteinExistence type="predicted"/>
<reference evidence="1 2" key="1">
    <citation type="submission" date="2019-02" db="EMBL/GenBank/DDBJ databases">
        <title>Deep-cultivation of Planctomycetes and their phenomic and genomic characterization uncovers novel biology.</title>
        <authorList>
            <person name="Wiegand S."/>
            <person name="Jogler M."/>
            <person name="Boedeker C."/>
            <person name="Pinto D."/>
            <person name="Vollmers J."/>
            <person name="Rivas-Marin E."/>
            <person name="Kohn T."/>
            <person name="Peeters S.H."/>
            <person name="Heuer A."/>
            <person name="Rast P."/>
            <person name="Oberbeckmann S."/>
            <person name="Bunk B."/>
            <person name="Jeske O."/>
            <person name="Meyerdierks A."/>
            <person name="Storesund J.E."/>
            <person name="Kallscheuer N."/>
            <person name="Luecker S."/>
            <person name="Lage O.M."/>
            <person name="Pohl T."/>
            <person name="Merkel B.J."/>
            <person name="Hornburger P."/>
            <person name="Mueller R.-W."/>
            <person name="Bruemmer F."/>
            <person name="Labrenz M."/>
            <person name="Spormann A.M."/>
            <person name="Op Den Camp H."/>
            <person name="Overmann J."/>
            <person name="Amann R."/>
            <person name="Jetten M.S.M."/>
            <person name="Mascher T."/>
            <person name="Medema M.H."/>
            <person name="Devos D.P."/>
            <person name="Kaster A.-K."/>
            <person name="Ovreas L."/>
            <person name="Rohde M."/>
            <person name="Galperin M.Y."/>
            <person name="Jogler C."/>
        </authorList>
    </citation>
    <scope>NUCLEOTIDE SEQUENCE [LARGE SCALE GENOMIC DNA]</scope>
    <source>
        <strain evidence="1 2">Pla123a</strain>
    </source>
</reference>
<evidence type="ECO:0000313" key="1">
    <source>
        <dbReference type="EMBL" id="TWT77794.1"/>
    </source>
</evidence>
<dbReference type="NCBIfam" id="TIGR03853">
    <property type="entry name" value="matur_matur"/>
    <property type="match status" value="1"/>
</dbReference>
<sequence length="80" mass="8683">MAEQVHGHEVMRMMLAGGQSYTRESLCSAIVKEFGEAARFCTCSAEGMTADELVSFLEARDKFVATEGGFTTAADKICDH</sequence>
<name>A0A5C5YS28_9BACT</name>
<accession>A0A5C5YS28</accession>
<organism evidence="1 2">
    <name type="scientific">Posidoniimonas polymericola</name>
    <dbReference type="NCBI Taxonomy" id="2528002"/>
    <lineage>
        <taxon>Bacteria</taxon>
        <taxon>Pseudomonadati</taxon>
        <taxon>Planctomycetota</taxon>
        <taxon>Planctomycetia</taxon>
        <taxon>Pirellulales</taxon>
        <taxon>Lacipirellulaceae</taxon>
        <taxon>Posidoniimonas</taxon>
    </lineage>
</organism>
<evidence type="ECO:0008006" key="3">
    <source>
        <dbReference type="Google" id="ProtNLM"/>
    </source>
</evidence>
<comment type="caution">
    <text evidence="1">The sequence shown here is derived from an EMBL/GenBank/DDBJ whole genome shotgun (WGS) entry which is preliminary data.</text>
</comment>
<dbReference type="EMBL" id="SJPO01000003">
    <property type="protein sequence ID" value="TWT77794.1"/>
    <property type="molecule type" value="Genomic_DNA"/>
</dbReference>
<protein>
    <recommendedName>
        <fullName evidence="3">Metal-binding protein</fullName>
    </recommendedName>
</protein>
<dbReference type="RefSeq" id="WP_146585619.1">
    <property type="nucleotide sequence ID" value="NZ_SJPO01000003.1"/>
</dbReference>
<keyword evidence="2" id="KW-1185">Reference proteome</keyword>
<dbReference type="Proteomes" id="UP000318478">
    <property type="component" value="Unassembled WGS sequence"/>
</dbReference>
<evidence type="ECO:0000313" key="2">
    <source>
        <dbReference type="Proteomes" id="UP000318478"/>
    </source>
</evidence>
<dbReference type="Pfam" id="PF10678">
    <property type="entry name" value="DUF2492"/>
    <property type="match status" value="1"/>
</dbReference>